<feature type="compositionally biased region" description="Acidic residues" evidence="5">
    <location>
        <begin position="561"/>
        <end position="578"/>
    </location>
</feature>
<name>A0A6I9YT03_9SAUR</name>
<reference evidence="8" key="1">
    <citation type="submission" date="2025-08" db="UniProtKB">
        <authorList>
            <consortium name="RefSeq"/>
        </authorList>
    </citation>
    <scope>IDENTIFICATION</scope>
</reference>
<dbReference type="SUPFAM" id="SSF50978">
    <property type="entry name" value="WD40 repeat-like"/>
    <property type="match status" value="1"/>
</dbReference>
<dbReference type="PROSITE" id="PS51157">
    <property type="entry name" value="ZF_UBR"/>
    <property type="match status" value="1"/>
</dbReference>
<dbReference type="CDD" id="cd19680">
    <property type="entry name" value="UBR-box_UBR4"/>
    <property type="match status" value="1"/>
</dbReference>
<evidence type="ECO:0000256" key="5">
    <source>
        <dbReference type="SAM" id="MobiDB-lite"/>
    </source>
</evidence>
<keyword evidence="3" id="KW-0862">Zinc</keyword>
<dbReference type="InterPro" id="IPR045189">
    <property type="entry name" value="UBR4-like"/>
</dbReference>
<feature type="compositionally biased region" description="Basic and acidic residues" evidence="5">
    <location>
        <begin position="2208"/>
        <end position="2220"/>
    </location>
</feature>
<proteinExistence type="predicted"/>
<dbReference type="GO" id="GO:0004842">
    <property type="term" value="F:ubiquitin-protein transferase activity"/>
    <property type="evidence" value="ECO:0007669"/>
    <property type="project" value="TreeGrafter"/>
</dbReference>
<feature type="region of interest" description="Disordered" evidence="5">
    <location>
        <begin position="591"/>
        <end position="627"/>
    </location>
</feature>
<evidence type="ECO:0000256" key="2">
    <source>
        <dbReference type="ARBA" id="ARBA00022771"/>
    </source>
</evidence>
<feature type="compositionally biased region" description="Polar residues" evidence="5">
    <location>
        <begin position="545"/>
        <end position="560"/>
    </location>
</feature>
<dbReference type="GO" id="GO:0016020">
    <property type="term" value="C:membrane"/>
    <property type="evidence" value="ECO:0007669"/>
    <property type="project" value="TreeGrafter"/>
</dbReference>
<accession>A0A6I9YT03</accession>
<sequence>MAASGGVGGGPGSSERDPGWEVAVRPLLSASYSAFEMRELPQLLSAVIESESEILHHDKQYEPFYSSFVALATHYITTVCGVVPRNQLQSVAAACKVLIEFSLLRLENPDEACAVSQKHLILLIKGLCTGCSRLDRTEIITFTAMMKSAKLPQTVKTLSDVEDQKELASPVRPELRQKEVQMNFLNQLTSVFNPKMALSPMTMLQAQGEGEGEEQTATDQSSTTKTKSIFVAQNVASLQELGGSEKLLRVCLNLPYFLRYINRFQDAVSANSFFIMPATVADATAVRNGFHSLVIDVTMALDTLSLPVLEPLTPARLQDVTVLALSCLYAGVSVATCMAILHVGTTQQVRTGSTSSKEEDYENDAAIIVQKCLEIYDMIGQAISSSRRAGGEHYQNFQLLGAWCLLNSLFLILNLSPTTLADKGKEKDPLAALRVRDIIVRSKEGVGSPKLGPGKGHQGFGILSVVLANHAIKLLTLLFQDLHVEALQKGWDTDGPPAVLNIMAQSTSIQRIQRLIESVPLANLLLTLLSTAYRKACVLQRQRKGSMSSNVSASTDSNTYYEDDFSSTEDSSQDDDSEPILGQWFEETISPSKEKVAPPPPPPPPPLESSPRVKSPNKQSAGENGNILASRKDPELFLNLASNILNFLTSSMLDSKNNFIRNYLSVSLTEQHMATLASIIKEVDKDGLKGTSEEEEFAAALYHFNHSLVTSDLQSPTLQVILARPVLIQNLPSFVQSLCESWNSIHTNEFPNIGSWRNAFANDTIPAESYISAVQAAHLGTLCSQSLPLAASLKHTLLSLVRLTGDLVVWSDDLNPPQVIRTLLPLLLETSTESVAEMSSNSLERILGPAESDEFLSRVYEKLIMGCYNILANHSDPNSGLDEAILEECLQHLEKQLESSQARKAMEDFFAESGELVQIMMATANENLSAKFCNRVLKFFTKLFQLTEKSPNPSLLRLCGSLAQLACVEPARLQAWLTRMTTSPPKETDQLEMVQENRQLLQLLTTYIVRENSQVGEGACTVLLSTLIPMATEMLANGDGTGFPELMVVMATLAGAGQGAGHLQLHSAALDWLGRCKKYLSQKNVIEKMNASVMHGKHVTILECTCHIVSYLADVTNALSQSNSQGTSHLSVDGEERAIEVDSDWVEELAVEEEDSQAEDSDEDSLCNKLCTFTITQKEFMNQHWYHCHTCKMVDGVGVCTVCAKVCHKDHEISYAKYGSFFCDCGAKEDGSCLALVKRTPSSGMSSTMKESAFQSEPRVSESVRHSSTSPTDKSKSSASDVRGSDEDKPKKSTLCRNVEGCREQLQAQANFSFASLVLDLLNFLMEAIQINFQQASAMGSSSRAQQALNQLHTLDKTVEMTDQLMVPTLGSQEGAFENVRMNYSGDQGQTIRQLISAHVLRRVAMCVLSSPHGRRQHLAVSHEKGKITVLQLSALLKQADSSKRKLTLTRLASAPVPFTVLSLTGNPCKEDYLAVCGLKDCHVLTFSSSGSVSDHLVLHPQLATGNFIIKAVWLPGSQTELAIVTADFVKIYDLSVDALSPTFYFLLPSSKIRDITFLFNEESKNIVVIMSSAGYIYLQLMEEASSAQHGPFYVTNVLEVAHEDLKDSNGQVAGGGVSVYYSHVLQMLFFSYSQGKSFAATISRSTLEVLHLFPINIKSYTWPILIQDMVAIRHTACNEQQRTTMILLCEDGSLRIYMANVENTSHWLQPALQPSSVVSIMKPIRKRKAAAIPTRSSTQVNFPIDFFEHNQQLTDVEFGGNDLLQVYNAQQIKHRLNSTGMYVANTKPGGFTLEVTNNNSTMVMTGMRVQIGTQAIERAPSYLEVFGRTLQLNLSRPRWFDFPFTREEALQADKKLTIFIGASVDPAGVTMLDAVKIYGKTKEQFGWPDEPPEDFPSASVSSVCPPNLNQGNGAGDTESATPAAVGGTVLESPDTESLTTLDRLVSCLSLHEWFYEKTKAATQELATMLLSTPAPSSVQQQTKSLLASLHASRSAYHNHKDQALLSKAIQYLTTSNREGKDLEPEVFQRLVITARSIAIMRPNNLVHFTESKFPSLETESIEEGQEAAKAPEGEGCSFITQLVNHFWKLHASKPKNAFLAPACLPGLTHVEATVNALIDILHGYCICELDCINVASKIYMQMLLCPDPAVSFSCKQALIRVLRPRNKRRHVTLPSSPRSNTPMGDKDDYDDDDADDKMQTSGLPSGEDIRQESQEQNEVDHGDFEMVSESMVLETADNVNNGNPSPLEALLAGAEGFPPMLDIPPDADDETMVELAIALSLQQDQQGEKRPNNFLCRNVIFFHCFNILPPAQTFLCANEHTHGTGSHAGSNPSLGFAVWSAKGRVPGSLHMLSLYLPQSSSLISSATAAALLSSGAVDYCLHVLKSLLDYWKNQQNDEEPVPTSQLLKPHTTASPPDMSPFFLRQYVKGHAADVFEAYTQLLTEMVLRLPYQIKKIADTNSRIPPPVFDHSWFYFLSEYLMIQQTPYVRRQVRKLLLFICGSKEKYRQLRDLHTLDSHVRGIKKLLEEQGIFLRASVVTASSGSALQYDTLISLMEHLKACAEIATQRTVNWQKFCIKDDSVLYFLLQVSFLVDEGVSPVLLQLLSCALCGSKVLSGSSSAGSSGTSVPGGSSSGQPSGQSKSSTKKSKKEDKEKEREGDGSSGSQEDQLCTALVNQLNKFADKETLIQFLRCFLLESNSSSVRWQAHCLTLHIYRNSNKSQQELLLDLMWSIWPELPAYGRKAAQFVDLLGYFSLKTQQTEKKFKEYSQKAVEILRMQNHILTNHPNSNIY</sequence>
<dbReference type="SMART" id="SM00396">
    <property type="entry name" value="ZnF_UBR1"/>
    <property type="match status" value="1"/>
</dbReference>
<evidence type="ECO:0000256" key="4">
    <source>
        <dbReference type="PROSITE-ProRule" id="PRU00508"/>
    </source>
</evidence>
<feature type="compositionally biased region" description="Polar residues" evidence="5">
    <location>
        <begin position="1242"/>
        <end position="1255"/>
    </location>
</feature>
<feature type="domain" description="UBR-type" evidence="6">
    <location>
        <begin position="1165"/>
        <end position="1238"/>
    </location>
</feature>
<dbReference type="InterPro" id="IPR047509">
    <property type="entry name" value="UBR4-like_UBR-box"/>
</dbReference>
<dbReference type="Pfam" id="PF02207">
    <property type="entry name" value="zf-UBR"/>
    <property type="match status" value="1"/>
</dbReference>
<dbReference type="SUPFAM" id="SSF48371">
    <property type="entry name" value="ARM repeat"/>
    <property type="match status" value="1"/>
</dbReference>
<feature type="region of interest" description="Disordered" evidence="5">
    <location>
        <begin position="2620"/>
        <end position="2668"/>
    </location>
</feature>
<dbReference type="InterPro" id="IPR016024">
    <property type="entry name" value="ARM-type_fold"/>
</dbReference>
<dbReference type="GO" id="GO:0005813">
    <property type="term" value="C:centrosome"/>
    <property type="evidence" value="ECO:0007669"/>
    <property type="project" value="TreeGrafter"/>
</dbReference>
<dbReference type="CTD" id="23352"/>
<keyword evidence="7" id="KW-1185">Reference proteome</keyword>
<dbReference type="PANTHER" id="PTHR21725">
    <property type="entry name" value="E3 UBIQUITIN-PROTEIN LIGASE UBR4"/>
    <property type="match status" value="1"/>
</dbReference>
<dbReference type="InterPro" id="IPR045841">
    <property type="entry name" value="E3_UBR4_N"/>
</dbReference>
<dbReference type="OrthoDB" id="30336at2759"/>
<feature type="compositionally biased region" description="Polar residues" evidence="5">
    <location>
        <begin position="2174"/>
        <end position="2183"/>
    </location>
</feature>
<evidence type="ECO:0000259" key="6">
    <source>
        <dbReference type="PROSITE" id="PS51157"/>
    </source>
</evidence>
<dbReference type="KEGG" id="tsr:106553656"/>
<evidence type="ECO:0000256" key="3">
    <source>
        <dbReference type="ARBA" id="ARBA00022833"/>
    </source>
</evidence>
<feature type="compositionally biased region" description="Basic and acidic residues" evidence="5">
    <location>
        <begin position="2650"/>
        <end position="2661"/>
    </location>
</feature>
<dbReference type="PANTHER" id="PTHR21725:SF1">
    <property type="entry name" value="E3 UBIQUITIN-PROTEIN LIGASE UBR4"/>
    <property type="match status" value="1"/>
</dbReference>
<feature type="non-terminal residue" evidence="8">
    <location>
        <position position="2793"/>
    </location>
</feature>
<protein>
    <submittedName>
        <fullName evidence="8">E3 ubiquitin-protein ligase UBR4</fullName>
    </submittedName>
</protein>
<dbReference type="Pfam" id="PF19423">
    <property type="entry name" value="E3_UBR4_N"/>
    <property type="match status" value="2"/>
</dbReference>
<dbReference type="InterPro" id="IPR036322">
    <property type="entry name" value="WD40_repeat_dom_sf"/>
</dbReference>
<feature type="region of interest" description="Disordered" evidence="5">
    <location>
        <begin position="1242"/>
        <end position="1293"/>
    </location>
</feature>
<feature type="region of interest" description="Disordered" evidence="5">
    <location>
        <begin position="1886"/>
        <end position="1932"/>
    </location>
</feature>
<dbReference type="GO" id="GO:0005654">
    <property type="term" value="C:nucleoplasm"/>
    <property type="evidence" value="ECO:0007669"/>
    <property type="project" value="TreeGrafter"/>
</dbReference>
<dbReference type="Proteomes" id="UP000504617">
    <property type="component" value="Unplaced"/>
</dbReference>
<gene>
    <name evidence="8" type="primary">UBR4</name>
</gene>
<feature type="region of interest" description="Disordered" evidence="5">
    <location>
        <begin position="2170"/>
        <end position="2220"/>
    </location>
</feature>
<keyword evidence="1" id="KW-0479">Metal-binding</keyword>
<feature type="compositionally biased region" description="Low complexity" evidence="5">
    <location>
        <begin position="2620"/>
        <end position="2644"/>
    </location>
</feature>
<dbReference type="InterPro" id="IPR003126">
    <property type="entry name" value="Znf_UBR"/>
</dbReference>
<organism evidence="7 8">
    <name type="scientific">Thamnophis sirtalis</name>
    <dbReference type="NCBI Taxonomy" id="35019"/>
    <lineage>
        <taxon>Eukaryota</taxon>
        <taxon>Metazoa</taxon>
        <taxon>Chordata</taxon>
        <taxon>Craniata</taxon>
        <taxon>Vertebrata</taxon>
        <taxon>Euteleostomi</taxon>
        <taxon>Lepidosauria</taxon>
        <taxon>Squamata</taxon>
        <taxon>Bifurcata</taxon>
        <taxon>Unidentata</taxon>
        <taxon>Episquamata</taxon>
        <taxon>Toxicofera</taxon>
        <taxon>Serpentes</taxon>
        <taxon>Colubroidea</taxon>
        <taxon>Colubridae</taxon>
        <taxon>Natricinae</taxon>
        <taxon>Thamnophis</taxon>
    </lineage>
</organism>
<feature type="compositionally biased region" description="Pro residues" evidence="5">
    <location>
        <begin position="597"/>
        <end position="608"/>
    </location>
</feature>
<dbReference type="RefSeq" id="XP_013927678.1">
    <property type="nucleotide sequence ID" value="XM_014072203.1"/>
</dbReference>
<feature type="region of interest" description="Disordered" evidence="5">
    <location>
        <begin position="544"/>
        <end position="578"/>
    </location>
</feature>
<feature type="zinc finger region" description="UBR-type" evidence="4">
    <location>
        <begin position="1165"/>
        <end position="1238"/>
    </location>
</feature>
<dbReference type="GO" id="GO:0008270">
    <property type="term" value="F:zinc ion binding"/>
    <property type="evidence" value="ECO:0007669"/>
    <property type="project" value="UniProtKB-KW"/>
</dbReference>
<evidence type="ECO:0000313" key="8">
    <source>
        <dbReference type="RefSeq" id="XP_013927678.1"/>
    </source>
</evidence>
<evidence type="ECO:0000313" key="7">
    <source>
        <dbReference type="Proteomes" id="UP000504617"/>
    </source>
</evidence>
<dbReference type="GeneID" id="106553656"/>
<feature type="compositionally biased region" description="Polar residues" evidence="5">
    <location>
        <begin position="1899"/>
        <end position="1912"/>
    </location>
</feature>
<feature type="compositionally biased region" description="Low complexity" evidence="5">
    <location>
        <begin position="1267"/>
        <end position="1281"/>
    </location>
</feature>
<evidence type="ECO:0000256" key="1">
    <source>
        <dbReference type="ARBA" id="ARBA00022723"/>
    </source>
</evidence>
<dbReference type="GO" id="GO:0005829">
    <property type="term" value="C:cytosol"/>
    <property type="evidence" value="ECO:0007669"/>
    <property type="project" value="TreeGrafter"/>
</dbReference>
<keyword evidence="2" id="KW-0863">Zinc-finger</keyword>
<dbReference type="GO" id="GO:0006511">
    <property type="term" value="P:ubiquitin-dependent protein catabolic process"/>
    <property type="evidence" value="ECO:0007669"/>
    <property type="project" value="TreeGrafter"/>
</dbReference>